<sequence>MRKLSYYVGMSIDGFIAAPDGTYDFYPVSESLVKDFFIGEYPECLPTHVRQHLGVDDLDNKHFDTIIQGRGSYDAALAVGITSPFKHLRQYVVSRSVDPAIDPDVEVVSGDVVAKVRALKQEDGLGIYLAGGADLAAQLLEEIDELIVKLYPIVVGAGVPMFSAEFGTFAFELDSTRTFDNGTIVLKYSKKS</sequence>
<evidence type="ECO:0000259" key="1">
    <source>
        <dbReference type="Pfam" id="PF01872"/>
    </source>
</evidence>
<organism evidence="2 3">
    <name type="scientific">Streptomyces chryseus</name>
    <dbReference type="NCBI Taxonomy" id="68186"/>
    <lineage>
        <taxon>Bacteria</taxon>
        <taxon>Bacillati</taxon>
        <taxon>Actinomycetota</taxon>
        <taxon>Actinomycetes</taxon>
        <taxon>Kitasatosporales</taxon>
        <taxon>Streptomycetaceae</taxon>
        <taxon>Streptomyces</taxon>
    </lineage>
</organism>
<name>A0ABQ3E1Z5_9ACTN</name>
<proteinExistence type="predicted"/>
<keyword evidence="3" id="KW-1185">Reference proteome</keyword>
<dbReference type="EMBL" id="BMVO01000023">
    <property type="protein sequence ID" value="GHB23076.1"/>
    <property type="molecule type" value="Genomic_DNA"/>
</dbReference>
<dbReference type="Proteomes" id="UP000599437">
    <property type="component" value="Unassembled WGS sequence"/>
</dbReference>
<evidence type="ECO:0000313" key="3">
    <source>
        <dbReference type="Proteomes" id="UP000599437"/>
    </source>
</evidence>
<dbReference type="SUPFAM" id="SSF53597">
    <property type="entry name" value="Dihydrofolate reductase-like"/>
    <property type="match status" value="1"/>
</dbReference>
<evidence type="ECO:0000313" key="2">
    <source>
        <dbReference type="EMBL" id="GHB23076.1"/>
    </source>
</evidence>
<dbReference type="Pfam" id="PF01872">
    <property type="entry name" value="RibD_C"/>
    <property type="match status" value="1"/>
</dbReference>
<accession>A0ABQ3E1Z5</accession>
<feature type="domain" description="Bacterial bifunctional deaminase-reductase C-terminal" evidence="1">
    <location>
        <begin position="4"/>
        <end position="184"/>
    </location>
</feature>
<dbReference type="RefSeq" id="WP_138896525.1">
    <property type="nucleotide sequence ID" value="NZ_BMVO01000023.1"/>
</dbReference>
<protein>
    <submittedName>
        <fullName evidence="2">Deaminase</fullName>
    </submittedName>
</protein>
<dbReference type="PANTHER" id="PTHR38011">
    <property type="entry name" value="DIHYDROFOLATE REDUCTASE FAMILY PROTEIN (AFU_ORTHOLOGUE AFUA_8G06820)"/>
    <property type="match status" value="1"/>
</dbReference>
<gene>
    <name evidence="2" type="ORF">GCM10010346_53350</name>
</gene>
<dbReference type="InterPro" id="IPR024072">
    <property type="entry name" value="DHFR-like_dom_sf"/>
</dbReference>
<dbReference type="InterPro" id="IPR050765">
    <property type="entry name" value="Riboflavin_Biosynth_HTPR"/>
</dbReference>
<dbReference type="PANTHER" id="PTHR38011:SF11">
    <property type="entry name" value="2,5-DIAMINO-6-RIBOSYLAMINO-4(3H)-PYRIMIDINONE 5'-PHOSPHATE REDUCTASE"/>
    <property type="match status" value="1"/>
</dbReference>
<dbReference type="InterPro" id="IPR002734">
    <property type="entry name" value="RibDG_C"/>
</dbReference>
<comment type="caution">
    <text evidence="2">The sequence shown here is derived from an EMBL/GenBank/DDBJ whole genome shotgun (WGS) entry which is preliminary data.</text>
</comment>
<reference evidence="3" key="1">
    <citation type="journal article" date="2019" name="Int. J. Syst. Evol. Microbiol.">
        <title>The Global Catalogue of Microorganisms (GCM) 10K type strain sequencing project: providing services to taxonomists for standard genome sequencing and annotation.</title>
        <authorList>
            <consortium name="The Broad Institute Genomics Platform"/>
            <consortium name="The Broad Institute Genome Sequencing Center for Infectious Disease"/>
            <person name="Wu L."/>
            <person name="Ma J."/>
        </authorList>
    </citation>
    <scope>NUCLEOTIDE SEQUENCE [LARGE SCALE GENOMIC DNA]</scope>
    <source>
        <strain evidence="3">JCM 4737</strain>
    </source>
</reference>
<dbReference type="Gene3D" id="3.40.430.10">
    <property type="entry name" value="Dihydrofolate Reductase, subunit A"/>
    <property type="match status" value="1"/>
</dbReference>